<organism evidence="2 3">
    <name type="scientific">Buchnera aphidicola</name>
    <name type="common">Cinara pseudotaxifoliae</name>
    <dbReference type="NCBI Taxonomy" id="655384"/>
    <lineage>
        <taxon>Bacteria</taxon>
        <taxon>Pseudomonadati</taxon>
        <taxon>Pseudomonadota</taxon>
        <taxon>Gammaproteobacteria</taxon>
        <taxon>Enterobacterales</taxon>
        <taxon>Erwiniaceae</taxon>
        <taxon>Buchnera</taxon>
    </lineage>
</organism>
<protein>
    <submittedName>
        <fullName evidence="2">Flagellar protein FliO, partial</fullName>
    </submittedName>
</protein>
<dbReference type="RefSeq" id="WP_075474487.1">
    <property type="nucleotide sequence ID" value="NZ_LR217732.1"/>
</dbReference>
<dbReference type="STRING" id="655384.GCA_900128595_00053"/>
<name>A0A451DG79_9GAMM</name>
<keyword evidence="2" id="KW-0282">Flagellum</keyword>
<keyword evidence="1" id="KW-0812">Transmembrane</keyword>
<keyword evidence="1" id="KW-1133">Transmembrane helix</keyword>
<proteinExistence type="predicted"/>
<feature type="transmembrane region" description="Helical" evidence="1">
    <location>
        <begin position="29"/>
        <end position="46"/>
    </location>
</feature>
<reference evidence="2 3" key="1">
    <citation type="submission" date="2019-02" db="EMBL/GenBank/DDBJ databases">
        <authorList>
            <person name="Manzano-Marin A."/>
            <person name="Manzano-Marin A."/>
        </authorList>
    </citation>
    <scope>NUCLEOTIDE SEQUENCE [LARGE SCALE GENOMIC DNA]</scope>
    <source>
        <strain evidence="2 3">BuCipseudotaxifoliae</strain>
    </source>
</reference>
<evidence type="ECO:0000313" key="2">
    <source>
        <dbReference type="EMBL" id="VFP85630.1"/>
    </source>
</evidence>
<keyword evidence="2" id="KW-0966">Cell projection</keyword>
<dbReference type="AlphaFoldDB" id="A0A451DG79"/>
<keyword evidence="2" id="KW-0969">Cilium</keyword>
<dbReference type="Proteomes" id="UP000294449">
    <property type="component" value="Chromosome"/>
</dbReference>
<gene>
    <name evidence="2" type="primary">fliO</name>
    <name evidence="2" type="ORF">BUCIPSTX3056_052</name>
</gene>
<evidence type="ECO:0000256" key="1">
    <source>
        <dbReference type="SAM" id="Phobius"/>
    </source>
</evidence>
<dbReference type="OrthoDB" id="6554121at2"/>
<feature type="transmembrane region" description="Helical" evidence="1">
    <location>
        <begin position="115"/>
        <end position="132"/>
    </location>
</feature>
<dbReference type="EMBL" id="LR217732">
    <property type="protein sequence ID" value="VFP85630.1"/>
    <property type="molecule type" value="Genomic_DNA"/>
</dbReference>
<sequence>MKLYSYIQSNLNDNILYGTINYFHYINKVSKLCMFLFLFFLGVFLLKKIKLFYFTNTYSNNMYITNRIYLSPSQYFCILHVEKIRFLLSITANSIRVIQTLPVSKEIAVKKNKPCSWYTMLVYVLKSIFFWFR</sequence>
<evidence type="ECO:0000313" key="3">
    <source>
        <dbReference type="Proteomes" id="UP000294449"/>
    </source>
</evidence>
<keyword evidence="1" id="KW-0472">Membrane</keyword>
<accession>A0A451DG79</accession>